<feature type="transmembrane region" description="Helical" evidence="7">
    <location>
        <begin position="12"/>
        <end position="30"/>
    </location>
</feature>
<keyword evidence="6 7" id="KW-0472">Membrane</keyword>
<dbReference type="NCBIfam" id="TIGR00937">
    <property type="entry name" value="2A51"/>
    <property type="match status" value="1"/>
</dbReference>
<dbReference type="InterPro" id="IPR014047">
    <property type="entry name" value="Chr_Tranpt_l_chain"/>
</dbReference>
<evidence type="ECO:0000256" key="4">
    <source>
        <dbReference type="ARBA" id="ARBA00022692"/>
    </source>
</evidence>
<feature type="transmembrane region" description="Helical" evidence="7">
    <location>
        <begin position="144"/>
        <end position="171"/>
    </location>
</feature>
<dbReference type="RefSeq" id="WP_188982860.1">
    <property type="nucleotide sequence ID" value="NZ_BMPO01000003.1"/>
</dbReference>
<keyword evidence="5 7" id="KW-1133">Transmembrane helix</keyword>
<feature type="transmembrane region" description="Helical" evidence="7">
    <location>
        <begin position="191"/>
        <end position="213"/>
    </location>
</feature>
<evidence type="ECO:0000256" key="2">
    <source>
        <dbReference type="ARBA" id="ARBA00005262"/>
    </source>
</evidence>
<reference evidence="8" key="1">
    <citation type="journal article" date="2014" name="Int. J. Syst. Evol. Microbiol.">
        <title>Complete genome sequence of Corynebacterium casei LMG S-19264T (=DSM 44701T), isolated from a smear-ripened cheese.</title>
        <authorList>
            <consortium name="US DOE Joint Genome Institute (JGI-PGF)"/>
            <person name="Walter F."/>
            <person name="Albersmeier A."/>
            <person name="Kalinowski J."/>
            <person name="Ruckert C."/>
        </authorList>
    </citation>
    <scope>NUCLEOTIDE SEQUENCE</scope>
    <source>
        <strain evidence="8">JCM 30078</strain>
    </source>
</reference>
<gene>
    <name evidence="8" type="primary">chrA</name>
    <name evidence="8" type="ORF">GCM10009304_18090</name>
</gene>
<feature type="transmembrane region" description="Helical" evidence="7">
    <location>
        <begin position="291"/>
        <end position="315"/>
    </location>
</feature>
<accession>A0A917PUT7</accession>
<feature type="transmembrane region" description="Helical" evidence="7">
    <location>
        <begin position="112"/>
        <end position="132"/>
    </location>
</feature>
<evidence type="ECO:0000256" key="3">
    <source>
        <dbReference type="ARBA" id="ARBA00022475"/>
    </source>
</evidence>
<dbReference type="Pfam" id="PF02417">
    <property type="entry name" value="Chromate_transp"/>
    <property type="match status" value="2"/>
</dbReference>
<feature type="transmembrane region" description="Helical" evidence="7">
    <location>
        <begin position="50"/>
        <end position="72"/>
    </location>
</feature>
<keyword evidence="3" id="KW-1003">Cell membrane</keyword>
<dbReference type="EMBL" id="BMPO01000003">
    <property type="protein sequence ID" value="GGJ92632.1"/>
    <property type="molecule type" value="Genomic_DNA"/>
</dbReference>
<dbReference type="PANTHER" id="PTHR33567">
    <property type="entry name" value="CHROMATE ION TRANSPORTER (EUROFUNG)"/>
    <property type="match status" value="1"/>
</dbReference>
<dbReference type="PANTHER" id="PTHR33567:SF3">
    <property type="entry name" value="CHROMATE ION TRANSPORTER (EUROFUNG)"/>
    <property type="match status" value="1"/>
</dbReference>
<comment type="subcellular location">
    <subcellularLocation>
        <location evidence="1">Cell membrane</location>
        <topology evidence="1">Multi-pass membrane protein</topology>
    </subcellularLocation>
</comment>
<comment type="caution">
    <text evidence="8">The sequence shown here is derived from an EMBL/GenBank/DDBJ whole genome shotgun (WGS) entry which is preliminary data.</text>
</comment>
<evidence type="ECO:0000313" key="9">
    <source>
        <dbReference type="Proteomes" id="UP000635983"/>
    </source>
</evidence>
<feature type="transmembrane region" description="Helical" evidence="7">
    <location>
        <begin position="374"/>
        <end position="391"/>
    </location>
</feature>
<keyword evidence="4 7" id="KW-0812">Transmembrane</keyword>
<name>A0A917PUT7_9PSED</name>
<dbReference type="Proteomes" id="UP000635983">
    <property type="component" value="Unassembled WGS sequence"/>
</dbReference>
<comment type="similarity">
    <text evidence="2">Belongs to the chromate ion transporter (CHR) (TC 2.A.51) family.</text>
</comment>
<feature type="transmembrane region" description="Helical" evidence="7">
    <location>
        <begin position="327"/>
        <end position="345"/>
    </location>
</feature>
<evidence type="ECO:0000256" key="7">
    <source>
        <dbReference type="SAM" id="Phobius"/>
    </source>
</evidence>
<dbReference type="AlphaFoldDB" id="A0A917PUT7"/>
<organism evidence="8 9">
    <name type="scientific">Pseudomonas matsuisoli</name>
    <dbReference type="NCBI Taxonomy" id="1515666"/>
    <lineage>
        <taxon>Bacteria</taxon>
        <taxon>Pseudomonadati</taxon>
        <taxon>Pseudomonadota</taxon>
        <taxon>Gammaproteobacteria</taxon>
        <taxon>Pseudomonadales</taxon>
        <taxon>Pseudomonadaceae</taxon>
        <taxon>Pseudomonas</taxon>
    </lineage>
</organism>
<keyword evidence="9" id="KW-1185">Reference proteome</keyword>
<dbReference type="GO" id="GO:0015109">
    <property type="term" value="F:chromate transmembrane transporter activity"/>
    <property type="evidence" value="ECO:0007669"/>
    <property type="project" value="InterPro"/>
</dbReference>
<evidence type="ECO:0000256" key="6">
    <source>
        <dbReference type="ARBA" id="ARBA00023136"/>
    </source>
</evidence>
<dbReference type="InterPro" id="IPR003370">
    <property type="entry name" value="Chromate_transpt"/>
</dbReference>
<protein>
    <submittedName>
        <fullName evidence="8">Chromate transporter</fullName>
    </submittedName>
</protein>
<sequence length="392" mass="40805">MTKTSPFALFRIFLLLGLTSFGGPTAHIAFFRTAFVEKRRWFSDADFAELVALCQFLPGPASSQLGFAIGLFRGGYLGALFSWIAFTLPSAIVLVLFAYLATDLQGPLGQGLVHGLKLAAVAVVLRAVWSMARGICTDAARIGIALLALAITLAWPESWAQLVVICIGALLGKWFCQSSSAPIGHELGFSIGRASAFSALTLHLLLLIALPVLAGLGQGVALADAFYRSGSLVFGGGHVVLPLIEAEVVPRGWISADTFVQGYAAAQAVPGPLFTFATYIGALVTPSPNGVLGAAIATLAIFLPGMLILLAALPFWNQVRRIPNARAAIAGVSAAVVGLLAAAAYRPVWTSAVSTGLDVALSIGGVLLLSAWKWPAWAVVLCVTAAAVLLVL</sequence>
<proteinExistence type="inferred from homology"/>
<feature type="transmembrane region" description="Helical" evidence="7">
    <location>
        <begin position="79"/>
        <end position="100"/>
    </location>
</feature>
<evidence type="ECO:0000256" key="1">
    <source>
        <dbReference type="ARBA" id="ARBA00004651"/>
    </source>
</evidence>
<dbReference type="PIRSF" id="PIRSF004810">
    <property type="entry name" value="ChrA"/>
    <property type="match status" value="1"/>
</dbReference>
<dbReference type="GO" id="GO:0005886">
    <property type="term" value="C:plasma membrane"/>
    <property type="evidence" value="ECO:0007669"/>
    <property type="project" value="UniProtKB-SubCell"/>
</dbReference>
<evidence type="ECO:0000256" key="5">
    <source>
        <dbReference type="ARBA" id="ARBA00022989"/>
    </source>
</evidence>
<reference evidence="8" key="2">
    <citation type="submission" date="2020-09" db="EMBL/GenBank/DDBJ databases">
        <authorList>
            <person name="Sun Q."/>
            <person name="Ohkuma M."/>
        </authorList>
    </citation>
    <scope>NUCLEOTIDE SEQUENCE</scope>
    <source>
        <strain evidence="8">JCM 30078</strain>
    </source>
</reference>
<evidence type="ECO:0000313" key="8">
    <source>
        <dbReference type="EMBL" id="GGJ92632.1"/>
    </source>
</evidence>